<keyword evidence="3" id="KW-0813">Transport</keyword>
<dbReference type="PANTHER" id="PTHR10981">
    <property type="entry name" value="BATTENIN"/>
    <property type="match status" value="1"/>
</dbReference>
<evidence type="ECO:0000256" key="5">
    <source>
        <dbReference type="ARBA" id="ARBA00022989"/>
    </source>
</evidence>
<feature type="chain" id="PRO_5037080485" evidence="8">
    <location>
        <begin position="26"/>
        <end position="271"/>
    </location>
</feature>
<evidence type="ECO:0000313" key="10">
    <source>
        <dbReference type="Proteomes" id="UP000887567"/>
    </source>
</evidence>
<dbReference type="GO" id="GO:0016020">
    <property type="term" value="C:membrane"/>
    <property type="evidence" value="ECO:0007669"/>
    <property type="project" value="InterPro"/>
</dbReference>
<feature type="transmembrane region" description="Helical" evidence="7">
    <location>
        <begin position="147"/>
        <end position="167"/>
    </location>
</feature>
<keyword evidence="10" id="KW-1185">Reference proteome</keyword>
<sequence length="271" mass="30890">MAILSPLYLLPLLIYALLDKEPLKANDNIAKEITYQPFDDKDNDNLNSPTQAKYMNSEKASIGQQLKTSFSVFLLIYYIGMQTFLFDMTFTAILSTVTFQSSPFPPRDHYQYYQFVTDGGRMLGGMELSVVSLCCPGFLDIVKIRRVWILVLLSFGHVLVFLSISWFHYIDNVYIMFILCLTFGVTKGCLSVHCFSLASDLITDSRKLGRVLGYMEVSISVCRLSAGLLGLFVEKYLREHCEHRLLLGRFCIARLSSPGMWITSNCHRTFN</sequence>
<dbReference type="Proteomes" id="UP000887567">
    <property type="component" value="Unplaced"/>
</dbReference>
<evidence type="ECO:0000256" key="6">
    <source>
        <dbReference type="ARBA" id="ARBA00023136"/>
    </source>
</evidence>
<dbReference type="GO" id="GO:0012505">
    <property type="term" value="C:endomembrane system"/>
    <property type="evidence" value="ECO:0007669"/>
    <property type="project" value="UniProtKB-SubCell"/>
</dbReference>
<comment type="subcellular location">
    <subcellularLocation>
        <location evidence="1">Endomembrane system</location>
        <topology evidence="1">Multi-pass membrane protein</topology>
    </subcellularLocation>
</comment>
<dbReference type="AlphaFoldDB" id="A0A913Y4S1"/>
<dbReference type="Gene3D" id="1.20.1250.20">
    <property type="entry name" value="MFS general substrate transporter like domains"/>
    <property type="match status" value="1"/>
</dbReference>
<feature type="transmembrane region" description="Helical" evidence="7">
    <location>
        <begin position="75"/>
        <end position="99"/>
    </location>
</feature>
<dbReference type="PANTHER" id="PTHR10981:SF0">
    <property type="entry name" value="BATTENIN"/>
    <property type="match status" value="1"/>
</dbReference>
<evidence type="ECO:0000256" key="3">
    <source>
        <dbReference type="ARBA" id="ARBA00022448"/>
    </source>
</evidence>
<name>A0A913Y4S1_EXADI</name>
<evidence type="ECO:0000256" key="7">
    <source>
        <dbReference type="SAM" id="Phobius"/>
    </source>
</evidence>
<dbReference type="GO" id="GO:0051453">
    <property type="term" value="P:regulation of intracellular pH"/>
    <property type="evidence" value="ECO:0007669"/>
    <property type="project" value="TreeGrafter"/>
</dbReference>
<comment type="similarity">
    <text evidence="2">Belongs to the battenin family.</text>
</comment>
<keyword evidence="6 7" id="KW-0472">Membrane</keyword>
<evidence type="ECO:0000313" key="9">
    <source>
        <dbReference type="EnsemblMetazoa" id="XP_020914412.1"/>
    </source>
</evidence>
<feature type="transmembrane region" description="Helical" evidence="7">
    <location>
        <begin position="173"/>
        <end position="199"/>
    </location>
</feature>
<accession>A0A913Y4S1</accession>
<dbReference type="SUPFAM" id="SSF103473">
    <property type="entry name" value="MFS general substrate transporter"/>
    <property type="match status" value="1"/>
</dbReference>
<dbReference type="EnsemblMetazoa" id="XM_021058753.2">
    <property type="protein sequence ID" value="XP_020914412.1"/>
    <property type="gene ID" value="LOC110252000"/>
</dbReference>
<protein>
    <submittedName>
        <fullName evidence="9">Uncharacterized protein</fullName>
    </submittedName>
</protein>
<proteinExistence type="inferred from homology"/>
<dbReference type="InterPro" id="IPR036259">
    <property type="entry name" value="MFS_trans_sf"/>
</dbReference>
<dbReference type="RefSeq" id="XP_020914412.1">
    <property type="nucleotide sequence ID" value="XM_021058753.2"/>
</dbReference>
<dbReference type="GeneID" id="110252000"/>
<evidence type="ECO:0000256" key="2">
    <source>
        <dbReference type="ARBA" id="ARBA00007467"/>
    </source>
</evidence>
<keyword evidence="8" id="KW-0732">Signal</keyword>
<dbReference type="KEGG" id="epa:110252000"/>
<dbReference type="GO" id="GO:0005773">
    <property type="term" value="C:vacuole"/>
    <property type="evidence" value="ECO:0007669"/>
    <property type="project" value="UniProtKB-ARBA"/>
</dbReference>
<evidence type="ECO:0000256" key="8">
    <source>
        <dbReference type="SAM" id="SignalP"/>
    </source>
</evidence>
<evidence type="ECO:0000256" key="1">
    <source>
        <dbReference type="ARBA" id="ARBA00004127"/>
    </source>
</evidence>
<feature type="signal peptide" evidence="8">
    <location>
        <begin position="1"/>
        <end position="25"/>
    </location>
</feature>
<keyword evidence="4 7" id="KW-0812">Transmembrane</keyword>
<reference evidence="9" key="1">
    <citation type="submission" date="2022-11" db="UniProtKB">
        <authorList>
            <consortium name="EnsemblMetazoa"/>
        </authorList>
    </citation>
    <scope>IDENTIFICATION</scope>
</reference>
<organism evidence="9 10">
    <name type="scientific">Exaiptasia diaphana</name>
    <name type="common">Tropical sea anemone</name>
    <name type="synonym">Aiptasia pulchella</name>
    <dbReference type="NCBI Taxonomy" id="2652724"/>
    <lineage>
        <taxon>Eukaryota</taxon>
        <taxon>Metazoa</taxon>
        <taxon>Cnidaria</taxon>
        <taxon>Anthozoa</taxon>
        <taxon>Hexacorallia</taxon>
        <taxon>Actiniaria</taxon>
        <taxon>Aiptasiidae</taxon>
        <taxon>Exaiptasia</taxon>
    </lineage>
</organism>
<evidence type="ECO:0000256" key="4">
    <source>
        <dbReference type="ARBA" id="ARBA00022692"/>
    </source>
</evidence>
<dbReference type="InterPro" id="IPR003492">
    <property type="entry name" value="Battenin_disease_Cln3"/>
</dbReference>
<dbReference type="OrthoDB" id="5965864at2759"/>
<keyword evidence="5 7" id="KW-1133">Transmembrane helix</keyword>